<dbReference type="Proteomes" id="UP000790347">
    <property type="component" value="Unassembled WGS sequence"/>
</dbReference>
<dbReference type="AlphaFoldDB" id="A0A922L011"/>
<accession>A0A922L011</accession>
<dbReference type="GO" id="GO:0016442">
    <property type="term" value="C:RISC complex"/>
    <property type="evidence" value="ECO:0007669"/>
    <property type="project" value="TreeGrafter"/>
</dbReference>
<comment type="caution">
    <text evidence="5">The sequence shown here is derived from an EMBL/GenBank/DDBJ whole genome shotgun (WGS) entry which is preliminary data.</text>
</comment>
<feature type="domain" description="DRBM" evidence="3">
    <location>
        <begin position="3"/>
        <end position="66"/>
    </location>
</feature>
<evidence type="ECO:0000313" key="5">
    <source>
        <dbReference type="EMBL" id="KAH9506408.1"/>
    </source>
</evidence>
<evidence type="ECO:0000256" key="1">
    <source>
        <dbReference type="ARBA" id="ARBA00022884"/>
    </source>
</evidence>
<gene>
    <name evidence="5" type="primary">TARBP2_3</name>
    <name evidence="5" type="ORF">DERF_011142</name>
    <name evidence="4" type="ORF">HUG17_5922</name>
</gene>
<reference evidence="4" key="3">
    <citation type="journal article" date="2021" name="World Allergy Organ. J.">
        <title>Chromosome-level assembly of Dermatophagoides farinae genome and transcriptome reveals two novel allergens Der f 37 and Der f 39.</title>
        <authorList>
            <person name="Chen J."/>
            <person name="Cai Z."/>
            <person name="Fan D."/>
            <person name="Hu J."/>
            <person name="Hou Y."/>
            <person name="He Y."/>
            <person name="Zhang Z."/>
            <person name="Zhao Z."/>
            <person name="Gao P."/>
            <person name="Hu W."/>
            <person name="Sun J."/>
            <person name="Li J."/>
            <person name="Ji K."/>
        </authorList>
    </citation>
    <scope>NUCLEOTIDE SEQUENCE</scope>
    <source>
        <strain evidence="4">JKM2019</strain>
    </source>
</reference>
<dbReference type="InterPro" id="IPR051247">
    <property type="entry name" value="RLC_Component"/>
</dbReference>
<evidence type="ECO:0000313" key="4">
    <source>
        <dbReference type="EMBL" id="KAH7643560.1"/>
    </source>
</evidence>
<dbReference type="Gene3D" id="3.30.160.20">
    <property type="match status" value="2"/>
</dbReference>
<dbReference type="Proteomes" id="UP000828236">
    <property type="component" value="Unassembled WGS sequence"/>
</dbReference>
<evidence type="ECO:0000313" key="6">
    <source>
        <dbReference type="Proteomes" id="UP000790347"/>
    </source>
</evidence>
<dbReference type="GO" id="GO:0070578">
    <property type="term" value="C:RISC-loading complex"/>
    <property type="evidence" value="ECO:0007669"/>
    <property type="project" value="TreeGrafter"/>
</dbReference>
<dbReference type="GO" id="GO:0035197">
    <property type="term" value="F:siRNA binding"/>
    <property type="evidence" value="ECO:0007669"/>
    <property type="project" value="TreeGrafter"/>
</dbReference>
<dbReference type="GO" id="GO:0003725">
    <property type="term" value="F:double-stranded RNA binding"/>
    <property type="evidence" value="ECO:0007669"/>
    <property type="project" value="TreeGrafter"/>
</dbReference>
<dbReference type="PANTHER" id="PTHR46205">
    <property type="entry name" value="LOQUACIOUS, ISOFORM B"/>
    <property type="match status" value="1"/>
</dbReference>
<dbReference type="InterPro" id="IPR014720">
    <property type="entry name" value="dsRBD_dom"/>
</dbReference>
<dbReference type="Pfam" id="PF00035">
    <property type="entry name" value="dsrm"/>
    <property type="match status" value="2"/>
</dbReference>
<name>A0A922L011_DERFA</name>
<reference evidence="4" key="2">
    <citation type="submission" date="2020-06" db="EMBL/GenBank/DDBJ databases">
        <authorList>
            <person name="Ji K."/>
            <person name="Li J."/>
        </authorList>
    </citation>
    <scope>NUCLEOTIDE SEQUENCE</scope>
    <source>
        <strain evidence="4">JKM2019</strain>
        <tissue evidence="4">Whole body</tissue>
    </source>
</reference>
<sequence>METPAAILNQIVIDNITDAVYTLLPCKGKLFQYRCEVKGHIEEALGQSKKKAKQAAAKKMVIYLLNDSKLTIAGNLDQIHAILDQYDEVGASNELKEKKEATQIQQPSSNTISDLQILCSRKRWESPSYNEVETKGMPHDRVFVIECFIKEMNLSATGSGKSKQQAKHDAASKMMAILKNENLDKSDEILDHHSKRNKVFEYQPKTKFDIPKAIDDFLKNEEKNQLKAYNTFNFFAKITSDAEKMGKMKKLIPNGIDFIQHFFAADETVDSNNIEILAANIAQIFDCKLVLSCLPDKSSVGQYQYLAEFFTTDESPGTLPLITVWGADNDLIMARIKSVRYLILQIVFYLSINENFNCHSENE</sequence>
<dbReference type="GO" id="GO:0030422">
    <property type="term" value="P:siRNA processing"/>
    <property type="evidence" value="ECO:0007669"/>
    <property type="project" value="TreeGrafter"/>
</dbReference>
<evidence type="ECO:0000259" key="3">
    <source>
        <dbReference type="PROSITE" id="PS50137"/>
    </source>
</evidence>
<dbReference type="PANTHER" id="PTHR46205:SF3">
    <property type="entry name" value="LOQUACIOUS, ISOFORM B"/>
    <property type="match status" value="1"/>
</dbReference>
<reference evidence="5" key="4">
    <citation type="journal article" date="2022" name="Res Sq">
        <title>Comparative Genomics Reveals Insights into the Divergent Evolution of Astigmatic Mites and Household Pest Adaptations.</title>
        <authorList>
            <person name="Xiong Q."/>
            <person name="Wan A.T.-Y."/>
            <person name="Liu X.-Y."/>
            <person name="Fung C.S.-H."/>
            <person name="Xiao X."/>
            <person name="Malainual N."/>
            <person name="Hou J."/>
            <person name="Wang L."/>
            <person name="Wang M."/>
            <person name="Yang K."/>
            <person name="Cui Y."/>
            <person name="Leung E."/>
            <person name="Nong W."/>
            <person name="Shin S.-K."/>
            <person name="Au S."/>
            <person name="Jeong K.Y."/>
            <person name="Chew F.T."/>
            <person name="Hui J."/>
            <person name="Leung T.F."/>
            <person name="Tungtrongchitr A."/>
            <person name="Zhong N."/>
            <person name="Liu Z."/>
            <person name="Tsui S."/>
        </authorList>
    </citation>
    <scope>NUCLEOTIDE SEQUENCE</scope>
    <source>
        <strain evidence="5">Derf</strain>
        <tissue evidence="5">Whole organism</tissue>
    </source>
</reference>
<dbReference type="GO" id="GO:0005737">
    <property type="term" value="C:cytoplasm"/>
    <property type="evidence" value="ECO:0007669"/>
    <property type="project" value="TreeGrafter"/>
</dbReference>
<dbReference type="GO" id="GO:0005634">
    <property type="term" value="C:nucleus"/>
    <property type="evidence" value="ECO:0007669"/>
    <property type="project" value="TreeGrafter"/>
</dbReference>
<protein>
    <submittedName>
        <fullName evidence="5">RISC-loading complex subunit tarbp2</fullName>
    </submittedName>
    <submittedName>
        <fullName evidence="4">Risc-loading complex subunit-like protein</fullName>
    </submittedName>
</protein>
<dbReference type="EMBL" id="SDOV01000002">
    <property type="protein sequence ID" value="KAH7643560.1"/>
    <property type="molecule type" value="Genomic_DNA"/>
</dbReference>
<reference evidence="5" key="1">
    <citation type="submission" date="2013-05" db="EMBL/GenBank/DDBJ databases">
        <authorList>
            <person name="Yim A.K.Y."/>
            <person name="Chan T.F."/>
            <person name="Ji K.M."/>
            <person name="Liu X.Y."/>
            <person name="Zhou J.W."/>
            <person name="Li R.Q."/>
            <person name="Yang K.Y."/>
            <person name="Li J."/>
            <person name="Li M."/>
            <person name="Law P.T.W."/>
            <person name="Wu Y.L."/>
            <person name="Cai Z.L."/>
            <person name="Qin H."/>
            <person name="Bao Y."/>
            <person name="Leung R.K.K."/>
            <person name="Ng P.K.S."/>
            <person name="Zou J."/>
            <person name="Zhong X.J."/>
            <person name="Ran P.X."/>
            <person name="Zhong N.S."/>
            <person name="Liu Z.G."/>
            <person name="Tsui S.K.W."/>
        </authorList>
    </citation>
    <scope>NUCLEOTIDE SEQUENCE</scope>
    <source>
        <strain evidence="5">Derf</strain>
        <tissue evidence="5">Whole organism</tissue>
    </source>
</reference>
<proteinExistence type="predicted"/>
<dbReference type="PROSITE" id="PS50137">
    <property type="entry name" value="DS_RBD"/>
    <property type="match status" value="2"/>
</dbReference>
<keyword evidence="1 2" id="KW-0694">RNA-binding</keyword>
<dbReference type="EMBL" id="ASGP02000005">
    <property type="protein sequence ID" value="KAH9506408.1"/>
    <property type="molecule type" value="Genomic_DNA"/>
</dbReference>
<keyword evidence="6" id="KW-1185">Reference proteome</keyword>
<dbReference type="GO" id="GO:0070920">
    <property type="term" value="P:regulation of regulatory ncRNA processing"/>
    <property type="evidence" value="ECO:0007669"/>
    <property type="project" value="TreeGrafter"/>
</dbReference>
<dbReference type="SUPFAM" id="SSF54768">
    <property type="entry name" value="dsRNA-binding domain-like"/>
    <property type="match status" value="2"/>
</dbReference>
<organism evidence="5 6">
    <name type="scientific">Dermatophagoides farinae</name>
    <name type="common">American house dust mite</name>
    <dbReference type="NCBI Taxonomy" id="6954"/>
    <lineage>
        <taxon>Eukaryota</taxon>
        <taxon>Metazoa</taxon>
        <taxon>Ecdysozoa</taxon>
        <taxon>Arthropoda</taxon>
        <taxon>Chelicerata</taxon>
        <taxon>Arachnida</taxon>
        <taxon>Acari</taxon>
        <taxon>Acariformes</taxon>
        <taxon>Sarcoptiformes</taxon>
        <taxon>Astigmata</taxon>
        <taxon>Psoroptidia</taxon>
        <taxon>Analgoidea</taxon>
        <taxon>Pyroglyphidae</taxon>
        <taxon>Dermatophagoidinae</taxon>
        <taxon>Dermatophagoides</taxon>
    </lineage>
</organism>
<dbReference type="SMART" id="SM00358">
    <property type="entry name" value="DSRM"/>
    <property type="match status" value="2"/>
</dbReference>
<feature type="domain" description="DRBM" evidence="3">
    <location>
        <begin position="110"/>
        <end position="180"/>
    </location>
</feature>
<evidence type="ECO:0000256" key="2">
    <source>
        <dbReference type="PROSITE-ProRule" id="PRU00266"/>
    </source>
</evidence>